<dbReference type="Proteomes" id="UP000236621">
    <property type="component" value="Unassembled WGS sequence"/>
</dbReference>
<feature type="non-terminal residue" evidence="2">
    <location>
        <position position="229"/>
    </location>
</feature>
<evidence type="ECO:0000313" key="3">
    <source>
        <dbReference type="Proteomes" id="UP000236621"/>
    </source>
</evidence>
<dbReference type="EMBL" id="NRSZ01000367">
    <property type="protein sequence ID" value="PNY27664.1"/>
    <property type="molecule type" value="Genomic_DNA"/>
</dbReference>
<proteinExistence type="predicted"/>
<dbReference type="OrthoDB" id="4995828at2759"/>
<evidence type="ECO:0000313" key="2">
    <source>
        <dbReference type="EMBL" id="PNY27664.1"/>
    </source>
</evidence>
<dbReference type="AlphaFoldDB" id="A0A2K3QJF2"/>
<name>A0A2K3QJF2_9HYPO</name>
<keyword evidence="3" id="KW-1185">Reference proteome</keyword>
<organism evidence="2 3">
    <name type="scientific">Tolypocladium capitatum</name>
    <dbReference type="NCBI Taxonomy" id="45235"/>
    <lineage>
        <taxon>Eukaryota</taxon>
        <taxon>Fungi</taxon>
        <taxon>Dikarya</taxon>
        <taxon>Ascomycota</taxon>
        <taxon>Pezizomycotina</taxon>
        <taxon>Sordariomycetes</taxon>
        <taxon>Hypocreomycetidae</taxon>
        <taxon>Hypocreales</taxon>
        <taxon>Ophiocordycipitaceae</taxon>
        <taxon>Tolypocladium</taxon>
    </lineage>
</organism>
<reference evidence="2 3" key="1">
    <citation type="submission" date="2017-08" db="EMBL/GenBank/DDBJ databases">
        <title>Harnessing the power of phylogenomics to disentangle the directionality and signatures of interkingdom host jumping in the parasitic fungal genus Tolypocladium.</title>
        <authorList>
            <person name="Quandt C.A."/>
            <person name="Patterson W."/>
            <person name="Spatafora J.W."/>
        </authorList>
    </citation>
    <scope>NUCLEOTIDE SEQUENCE [LARGE SCALE GENOMIC DNA]</scope>
    <source>
        <strain evidence="2 3">CBS 113982</strain>
    </source>
</reference>
<evidence type="ECO:0000256" key="1">
    <source>
        <dbReference type="SAM" id="MobiDB-lite"/>
    </source>
</evidence>
<protein>
    <submittedName>
        <fullName evidence="2">Uncharacterized protein</fullName>
    </submittedName>
</protein>
<gene>
    <name evidence="2" type="ORF">TCAP_02411</name>
</gene>
<feature type="region of interest" description="Disordered" evidence="1">
    <location>
        <begin position="1"/>
        <end position="41"/>
    </location>
</feature>
<comment type="caution">
    <text evidence="2">The sequence shown here is derived from an EMBL/GenBank/DDBJ whole genome shotgun (WGS) entry which is preliminary data.</text>
</comment>
<accession>A0A2K3QJF2</accession>
<sequence>MSSPTPAPAGTNVSTEVERRSNTLLRKMPQGEEDWNNELSSPDKVEDLRRRLTLSGIEQDTSLEDIFQAYVERLKYLNQIGAEADAEFLKIIAIATGEVAIKEFELRSPPYTQAHEELKRAVNNGIRACFWQNGSAAKLDDKLVVEYRRAVQRGTQLLWSLAGHLGFRAYELPWHVRHLLSIFMICRYNGAVQYIMHKVTFEAYRPREQWDSRIVFIPNLVHANLGGRL</sequence>